<comment type="caution">
    <text evidence="1">The sequence shown here is derived from an EMBL/GenBank/DDBJ whole genome shotgun (WGS) entry which is preliminary data.</text>
</comment>
<organism evidence="1 2">
    <name type="scientific">Rheinheimera muenzenbergensis</name>
    <dbReference type="NCBI Taxonomy" id="1193628"/>
    <lineage>
        <taxon>Bacteria</taxon>
        <taxon>Pseudomonadati</taxon>
        <taxon>Pseudomonadota</taxon>
        <taxon>Gammaproteobacteria</taxon>
        <taxon>Chromatiales</taxon>
        <taxon>Chromatiaceae</taxon>
        <taxon>Rheinheimera</taxon>
    </lineage>
</organism>
<dbReference type="Proteomes" id="UP001375382">
    <property type="component" value="Unassembled WGS sequence"/>
</dbReference>
<dbReference type="EMBL" id="JALAAR010000010">
    <property type="protein sequence ID" value="MEH8018015.1"/>
    <property type="molecule type" value="Genomic_DNA"/>
</dbReference>
<proteinExistence type="predicted"/>
<reference evidence="1 2" key="1">
    <citation type="journal article" date="2023" name="Ecotoxicol. Environ. Saf.">
        <title>Mercury remediation potential of mercury-resistant strain Rheinheimera metallidurans sp. nov. isolated from a municipal waste dumping site.</title>
        <authorList>
            <person name="Yadav V."/>
            <person name="Manjhi A."/>
            <person name="Vadakedath N."/>
        </authorList>
    </citation>
    <scope>NUCLEOTIDE SEQUENCE [LARGE SCALE GENOMIC DNA]</scope>
    <source>
        <strain evidence="1 2">E-49</strain>
    </source>
</reference>
<dbReference type="RefSeq" id="WP_335736424.1">
    <property type="nucleotide sequence ID" value="NZ_JALAAR010000010.1"/>
</dbReference>
<sequence length="172" mass="19360">MMNVKQKAAKTSKVKKQKLVLREQLFGDIDEGLLWDRTKQTGFTTIPRTFPILAQIMDEVADKGKPVSGAYFALWCRVFDESLVEIKNPGQLAAESGFSGQRAISTWNGRMAKLVELGFIDAQEGALGDYEYILIYNPYLIIKKLYDDKKVNKVKYLSLFARAQEIGATDLG</sequence>
<name>A0ABU8C7U7_9GAMM</name>
<protein>
    <recommendedName>
        <fullName evidence="3">Helix-turn-helix domain-containing protein</fullName>
    </recommendedName>
</protein>
<gene>
    <name evidence="1" type="ORF">MN202_12275</name>
</gene>
<evidence type="ECO:0008006" key="3">
    <source>
        <dbReference type="Google" id="ProtNLM"/>
    </source>
</evidence>
<evidence type="ECO:0000313" key="1">
    <source>
        <dbReference type="EMBL" id="MEH8018015.1"/>
    </source>
</evidence>
<evidence type="ECO:0000313" key="2">
    <source>
        <dbReference type="Proteomes" id="UP001375382"/>
    </source>
</evidence>
<keyword evidence="2" id="KW-1185">Reference proteome</keyword>
<accession>A0ABU8C7U7</accession>